<dbReference type="CDD" id="cd00814">
    <property type="entry name" value="MetRS_core"/>
    <property type="match status" value="1"/>
</dbReference>
<dbReference type="SUPFAM" id="SSF52374">
    <property type="entry name" value="Nucleotidylyl transferase"/>
    <property type="match status" value="1"/>
</dbReference>
<dbReference type="InterPro" id="IPR015413">
    <property type="entry name" value="Methionyl/Leucyl_tRNA_Synth"/>
</dbReference>
<evidence type="ECO:0000259" key="12">
    <source>
        <dbReference type="Pfam" id="PF09334"/>
    </source>
</evidence>
<dbReference type="PANTHER" id="PTHR43326:SF1">
    <property type="entry name" value="METHIONINE--TRNA LIGASE, MITOCHONDRIAL"/>
    <property type="match status" value="1"/>
</dbReference>
<evidence type="ECO:0000256" key="11">
    <source>
        <dbReference type="SAM" id="MobiDB-lite"/>
    </source>
</evidence>
<dbReference type="CDD" id="cd07957">
    <property type="entry name" value="Anticodon_Ia_Met"/>
    <property type="match status" value="1"/>
</dbReference>
<organism evidence="14 15">
    <name type="scientific">Lipingzhangella rawalii</name>
    <dbReference type="NCBI Taxonomy" id="2055835"/>
    <lineage>
        <taxon>Bacteria</taxon>
        <taxon>Bacillati</taxon>
        <taxon>Actinomycetota</taxon>
        <taxon>Actinomycetes</taxon>
        <taxon>Streptosporangiales</taxon>
        <taxon>Nocardiopsidaceae</taxon>
        <taxon>Lipingzhangella</taxon>
    </lineage>
</organism>
<feature type="region of interest" description="Disordered" evidence="11">
    <location>
        <begin position="379"/>
        <end position="401"/>
    </location>
</feature>
<comment type="subcellular location">
    <subcellularLocation>
        <location evidence="1">Cytoplasm</location>
    </subcellularLocation>
</comment>
<feature type="domain" description="Methionyl/Leucyl tRNA synthetase" evidence="12">
    <location>
        <begin position="7"/>
        <end position="146"/>
    </location>
</feature>
<dbReference type="InterPro" id="IPR001412">
    <property type="entry name" value="aa-tRNA-synth_I_CS"/>
</dbReference>
<dbReference type="PRINTS" id="PR01041">
    <property type="entry name" value="TRNASYNTHMET"/>
</dbReference>
<evidence type="ECO:0000256" key="6">
    <source>
        <dbReference type="ARBA" id="ARBA00022840"/>
    </source>
</evidence>
<keyword evidence="8 10" id="KW-0030">Aminoacyl-tRNA synthetase</keyword>
<dbReference type="RefSeq" id="WP_310911881.1">
    <property type="nucleotide sequence ID" value="NZ_JAVLVT010000003.1"/>
</dbReference>
<comment type="caution">
    <text evidence="14">The sequence shown here is derived from an EMBL/GenBank/DDBJ whole genome shotgun (WGS) entry which is preliminary data.</text>
</comment>
<dbReference type="PANTHER" id="PTHR43326">
    <property type="entry name" value="METHIONYL-TRNA SYNTHETASE"/>
    <property type="match status" value="1"/>
</dbReference>
<feature type="compositionally biased region" description="Basic and acidic residues" evidence="11">
    <location>
        <begin position="381"/>
        <end position="401"/>
    </location>
</feature>
<evidence type="ECO:0000313" key="14">
    <source>
        <dbReference type="EMBL" id="MDS1270366.1"/>
    </source>
</evidence>
<keyword evidence="7 10" id="KW-0648">Protein biosynthesis</keyword>
<keyword evidence="5 10" id="KW-0547">Nucleotide-binding</keyword>
<comment type="similarity">
    <text evidence="10">Belongs to the class-I aminoacyl-tRNA synthetase family.</text>
</comment>
<dbReference type="EMBL" id="JAVLVT010000003">
    <property type="protein sequence ID" value="MDS1270366.1"/>
    <property type="molecule type" value="Genomic_DNA"/>
</dbReference>
<dbReference type="InterPro" id="IPR041872">
    <property type="entry name" value="Anticodon_Met"/>
</dbReference>
<name>A0ABU2H500_9ACTN</name>
<evidence type="ECO:0000256" key="10">
    <source>
        <dbReference type="RuleBase" id="RU363039"/>
    </source>
</evidence>
<keyword evidence="15" id="KW-1185">Reference proteome</keyword>
<evidence type="ECO:0000256" key="1">
    <source>
        <dbReference type="ARBA" id="ARBA00004496"/>
    </source>
</evidence>
<reference evidence="15" key="1">
    <citation type="submission" date="2023-07" db="EMBL/GenBank/DDBJ databases">
        <title>Novel species in the genus Lipingzhangella isolated from Sambhar Salt Lake.</title>
        <authorList>
            <person name="Jiya N."/>
            <person name="Kajale S."/>
            <person name="Sharma A."/>
        </authorList>
    </citation>
    <scope>NUCLEOTIDE SEQUENCE [LARGE SCALE GENOMIC DNA]</scope>
    <source>
        <strain evidence="15">LS1_29</strain>
    </source>
</reference>
<dbReference type="SUPFAM" id="SSF47323">
    <property type="entry name" value="Anticodon-binding domain of a subclass of class I aminoacyl-tRNA synthetases"/>
    <property type="match status" value="1"/>
</dbReference>
<sequence length="510" mass="57355">MGRYFAMTAIPYVNGTPHIGHALELLQCDVLGRYRRSRSDEVRTQTGTDDNALKNVQSAEAEGITPQEYVARVAERFSALQQPLDLRFDDFIRTSSDPRHRPGVEKLWRACAENGDFYRKSYTGRYCYGCEQFYSEDELVDGLCPEHLVRPELVEENNWFFRLSRYQEQLSELISSDQLRIEPASRKREVLAFIESGLEDFSVSRSMQRARGWGIPVPDDPDQVIYVWYDALANYITAPGYGTDPDTFAYWWTDADELVHVIGKGIIRFHAVYWPAMLLSAGVRLPTTIFVHEYLTADGAKISKSAGNAKDPAELVDRFGTDALRWWMLRDVALAGDTDYTDQRLVTRNNEDLANNIGNLVNRTVSMVAKYRDGVVTPLADPDRADTGDADRDQLRRTRSTARDRMDAAMAGFDFRRAAEVITDLGNEGNRYVEAATPWALAKAERKEGAAPEALDTVLAELVATCRELGHLLVPFLPGAAQSILDQTGEHGGPLPKPSPIFQRLELTES</sequence>
<dbReference type="InterPro" id="IPR023457">
    <property type="entry name" value="Met-tRNA_synth_2"/>
</dbReference>
<dbReference type="GO" id="GO:0004825">
    <property type="term" value="F:methionine-tRNA ligase activity"/>
    <property type="evidence" value="ECO:0007669"/>
    <property type="project" value="UniProtKB-EC"/>
</dbReference>
<accession>A0ABU2H500</accession>
<protein>
    <recommendedName>
        <fullName evidence="2">methionine--tRNA ligase</fullName>
        <ecNumber evidence="2">6.1.1.10</ecNumber>
    </recommendedName>
    <alternativeName>
        <fullName evidence="9">Methionyl-tRNA synthetase</fullName>
    </alternativeName>
</protein>
<evidence type="ECO:0000256" key="4">
    <source>
        <dbReference type="ARBA" id="ARBA00022598"/>
    </source>
</evidence>
<dbReference type="Proteomes" id="UP001250214">
    <property type="component" value="Unassembled WGS sequence"/>
</dbReference>
<evidence type="ECO:0000256" key="2">
    <source>
        <dbReference type="ARBA" id="ARBA00012838"/>
    </source>
</evidence>
<evidence type="ECO:0000256" key="7">
    <source>
        <dbReference type="ARBA" id="ARBA00022917"/>
    </source>
</evidence>
<evidence type="ECO:0000256" key="3">
    <source>
        <dbReference type="ARBA" id="ARBA00022490"/>
    </source>
</evidence>
<dbReference type="InterPro" id="IPR014729">
    <property type="entry name" value="Rossmann-like_a/b/a_fold"/>
</dbReference>
<feature type="domain" description="Methionyl/Leucyl tRNA synthetase" evidence="12">
    <location>
        <begin position="151"/>
        <end position="364"/>
    </location>
</feature>
<evidence type="ECO:0000313" key="15">
    <source>
        <dbReference type="Proteomes" id="UP001250214"/>
    </source>
</evidence>
<dbReference type="InterPro" id="IPR009080">
    <property type="entry name" value="tRNAsynth_Ia_anticodon-bd"/>
</dbReference>
<evidence type="ECO:0000256" key="5">
    <source>
        <dbReference type="ARBA" id="ARBA00022741"/>
    </source>
</evidence>
<evidence type="ECO:0000259" key="13">
    <source>
        <dbReference type="Pfam" id="PF19303"/>
    </source>
</evidence>
<dbReference type="Pfam" id="PF19303">
    <property type="entry name" value="Anticodon_3"/>
    <property type="match status" value="1"/>
</dbReference>
<evidence type="ECO:0000256" key="8">
    <source>
        <dbReference type="ARBA" id="ARBA00023146"/>
    </source>
</evidence>
<dbReference type="Gene3D" id="1.10.730.10">
    <property type="entry name" value="Isoleucyl-tRNA Synthetase, Domain 1"/>
    <property type="match status" value="1"/>
</dbReference>
<keyword evidence="3" id="KW-0963">Cytoplasm</keyword>
<dbReference type="PROSITE" id="PS00178">
    <property type="entry name" value="AA_TRNA_LIGASE_I"/>
    <property type="match status" value="1"/>
</dbReference>
<dbReference type="EC" id="6.1.1.10" evidence="2"/>
<gene>
    <name evidence="14" type="ORF">RIF23_08675</name>
</gene>
<keyword evidence="6 10" id="KW-0067">ATP-binding</keyword>
<proteinExistence type="inferred from homology"/>
<dbReference type="Gene3D" id="2.170.220.10">
    <property type="match status" value="1"/>
</dbReference>
<evidence type="ECO:0000256" key="9">
    <source>
        <dbReference type="ARBA" id="ARBA00030904"/>
    </source>
</evidence>
<dbReference type="Pfam" id="PF09334">
    <property type="entry name" value="tRNA-synt_1g"/>
    <property type="match status" value="2"/>
</dbReference>
<keyword evidence="4 10" id="KW-0436">Ligase</keyword>
<dbReference type="InterPro" id="IPR033911">
    <property type="entry name" value="MetRS_core"/>
</dbReference>
<feature type="domain" description="Methionyl-tRNA synthetase anticodon-binding" evidence="13">
    <location>
        <begin position="386"/>
        <end position="489"/>
    </location>
</feature>
<dbReference type="Gene3D" id="3.40.50.620">
    <property type="entry name" value="HUPs"/>
    <property type="match status" value="1"/>
</dbReference>